<dbReference type="Pfam" id="PF00486">
    <property type="entry name" value="Trans_reg_C"/>
    <property type="match status" value="1"/>
</dbReference>
<dbReference type="Pfam" id="PF03704">
    <property type="entry name" value="BTAD"/>
    <property type="match status" value="1"/>
</dbReference>
<feature type="DNA-binding region" description="OmpR/PhoB-type" evidence="6">
    <location>
        <begin position="30"/>
        <end position="127"/>
    </location>
</feature>
<dbReference type="GO" id="GO:0003677">
    <property type="term" value="F:DNA binding"/>
    <property type="evidence" value="ECO:0007669"/>
    <property type="project" value="UniProtKB-UniRule"/>
</dbReference>
<dbReference type="PRINTS" id="PR00364">
    <property type="entry name" value="DISEASERSIST"/>
</dbReference>
<keyword evidence="4 6" id="KW-0238">DNA-binding</keyword>
<dbReference type="Gene3D" id="1.25.40.10">
    <property type="entry name" value="Tetratricopeptide repeat domain"/>
    <property type="match status" value="3"/>
</dbReference>
<dbReference type="CDD" id="cd15831">
    <property type="entry name" value="BTAD"/>
    <property type="match status" value="1"/>
</dbReference>
<evidence type="ECO:0000256" key="7">
    <source>
        <dbReference type="SAM" id="MobiDB-lite"/>
    </source>
</evidence>
<dbReference type="InterPro" id="IPR005158">
    <property type="entry name" value="BTAD"/>
</dbReference>
<name>A0A3G2JCR1_9ACTN</name>
<comment type="similarity">
    <text evidence="1">Belongs to the AfsR/DnrI/RedD regulatory family.</text>
</comment>
<dbReference type="SMART" id="SM01043">
    <property type="entry name" value="BTAD"/>
    <property type="match status" value="1"/>
</dbReference>
<evidence type="ECO:0000256" key="3">
    <source>
        <dbReference type="ARBA" id="ARBA00023015"/>
    </source>
</evidence>
<dbReference type="SMART" id="SM00862">
    <property type="entry name" value="Trans_reg_C"/>
    <property type="match status" value="1"/>
</dbReference>
<dbReference type="Gene3D" id="3.40.50.300">
    <property type="entry name" value="P-loop containing nucleotide triphosphate hydrolases"/>
    <property type="match status" value="1"/>
</dbReference>
<evidence type="ECO:0000256" key="1">
    <source>
        <dbReference type="ARBA" id="ARBA00005820"/>
    </source>
</evidence>
<sequence length="1139" mass="120418">MRRCELRFGLLGPPVLYDRPPYGMPDDTSPGSRESGPDAHTHPVSHDDAADHGLRAIGSPKIRALLAALLLEPGRVVSVESLKDALWGGAPPVSAKASLHNHVTRLRRLLDDPERLRAVPPGYLLRVDHGELDVHVFDARVAEARAAHARRDWPGVVRACTTGLALWRGTPLSGLPADLGGYALVQRLEEARLFLLEWRYDAELTVGGARLAALVPELAALVAEHPLREAYHRQLMLALHRTGRRAEALAVHRDLRTRLVEELGVEPGQAVREAHVEVLRGSDEGQRREGGEHGGPGPAGGDGRQPCGDGRVSAAGHDDAAPSAPAGACDGDGPDPRQTPRPAQLPAPPAHFTGRAEVCRALRHALTEPPAPAPAVAVISGMAGVGKSALALHVAHELRERFADGQLYVNLHGATPGVTPLTAAQALAALLRDLGAEPRNIPEHPDAAAALLRSLLAPAHLLLVLDDAANAAQVRPLLPAGPGCAVIVTSRSPLTALDGARRFPLTPLTGEDSAALLRAVSGRAGLDAGHALVELTGRLPLALRVVAARLAARRALTPDVLASQLADTGGRLRHLEYDDLSVRRSLAVAHDALAAAEREADRDAALALRHIGALDLPTYGAPLVARLTGTDERRAEAALDRLVDVALLEETAYGRYTPHDLVRDFARELADAAPPSGRTPPSSHTSPSSHTPPPAAPPAEIPDAAENSAQAAGADAPEGPAPAADATSPTGTDAVPATGPRASTRPAPAVTASQDTAGPDRTALRWYAAAAERVLTAVVEPGLDQDDRRRPTSAQPVEHAADVAALASFESAEQAFAWGETELENIVALVERNAGTEDTGTIAALSVLARLLFPYVQRSGRVAEMEVLGRAALAAARRLADPAAEAYALGDLAGLHFLTGRQNDALTLTDQALEIWRRLGTASRIRRCLNNRGLLLEGLGRFEESGEALRQSLAYSRLLNDSYGEAVTHSHLGNLYEHTDPRAAIEQHRRSLAIGDAIGAVIVQHSAHCNIGYAHLTLGEPSAAARHFEESLRLLGGHGDWHGESQTRLGLVRALRQLGETGRAAGECAELLRRADARADRYMGGLALHQHGLLLCGEGRRPEAYDAWRAALDALDGTDEHAVLAELTDLLDDGPPVPQ</sequence>
<dbReference type="Proteomes" id="UP000268329">
    <property type="component" value="Chromosome"/>
</dbReference>
<evidence type="ECO:0000313" key="9">
    <source>
        <dbReference type="EMBL" id="AYN40123.1"/>
    </source>
</evidence>
<dbReference type="Pfam" id="PF13191">
    <property type="entry name" value="AAA_16"/>
    <property type="match status" value="1"/>
</dbReference>
<feature type="compositionally biased region" description="Pro residues" evidence="7">
    <location>
        <begin position="690"/>
        <end position="700"/>
    </location>
</feature>
<proteinExistence type="inferred from homology"/>
<evidence type="ECO:0000259" key="8">
    <source>
        <dbReference type="PROSITE" id="PS51755"/>
    </source>
</evidence>
<dbReference type="AlphaFoldDB" id="A0A3G2JCR1"/>
<dbReference type="SUPFAM" id="SSF46894">
    <property type="entry name" value="C-terminal effector domain of the bipartite response regulators"/>
    <property type="match status" value="1"/>
</dbReference>
<dbReference type="SUPFAM" id="SSF52540">
    <property type="entry name" value="P-loop containing nucleoside triphosphate hydrolases"/>
    <property type="match status" value="1"/>
</dbReference>
<dbReference type="RefSeq" id="WP_121787581.1">
    <property type="nucleotide sequence ID" value="NZ_CP033073.1"/>
</dbReference>
<dbReference type="KEGG" id="sdd:D9753_15740"/>
<keyword evidence="2" id="KW-0902">Two-component regulatory system</keyword>
<evidence type="ECO:0000256" key="6">
    <source>
        <dbReference type="PROSITE-ProRule" id="PRU01091"/>
    </source>
</evidence>
<dbReference type="InterPro" id="IPR003593">
    <property type="entry name" value="AAA+_ATPase"/>
</dbReference>
<dbReference type="InterPro" id="IPR011990">
    <property type="entry name" value="TPR-like_helical_dom_sf"/>
</dbReference>
<feature type="region of interest" description="Disordered" evidence="7">
    <location>
        <begin position="278"/>
        <end position="350"/>
    </location>
</feature>
<accession>A0A3G2JCR1</accession>
<dbReference type="GO" id="GO:0006355">
    <property type="term" value="P:regulation of DNA-templated transcription"/>
    <property type="evidence" value="ECO:0007669"/>
    <property type="project" value="InterPro"/>
</dbReference>
<feature type="compositionally biased region" description="Pro residues" evidence="7">
    <location>
        <begin position="337"/>
        <end position="349"/>
    </location>
</feature>
<dbReference type="Gene3D" id="1.10.10.10">
    <property type="entry name" value="Winged helix-like DNA-binding domain superfamily/Winged helix DNA-binding domain"/>
    <property type="match status" value="1"/>
</dbReference>
<dbReference type="InterPro" id="IPR051677">
    <property type="entry name" value="AfsR-DnrI-RedD_regulator"/>
</dbReference>
<dbReference type="InterPro" id="IPR016032">
    <property type="entry name" value="Sig_transdc_resp-reg_C-effctor"/>
</dbReference>
<dbReference type="SUPFAM" id="SSF48452">
    <property type="entry name" value="TPR-like"/>
    <property type="match status" value="2"/>
</dbReference>
<keyword evidence="5" id="KW-0804">Transcription</keyword>
<dbReference type="SMART" id="SM00028">
    <property type="entry name" value="TPR"/>
    <property type="match status" value="4"/>
</dbReference>
<reference evidence="9 10" key="1">
    <citation type="submission" date="2018-10" db="EMBL/GenBank/DDBJ databases">
        <title>The genome of Streptomyces dangxiongensis Z022.</title>
        <authorList>
            <person name="Zhang B."/>
        </authorList>
    </citation>
    <scope>NUCLEOTIDE SEQUENCE [LARGE SCALE GENOMIC DNA]</scope>
    <source>
        <strain evidence="9 10">Z022</strain>
    </source>
</reference>
<dbReference type="OrthoDB" id="3862494at2"/>
<dbReference type="InterPro" id="IPR001867">
    <property type="entry name" value="OmpR/PhoB-type_DNA-bd"/>
</dbReference>
<evidence type="ECO:0000256" key="5">
    <source>
        <dbReference type="ARBA" id="ARBA00023163"/>
    </source>
</evidence>
<dbReference type="GO" id="GO:0000160">
    <property type="term" value="P:phosphorelay signal transduction system"/>
    <property type="evidence" value="ECO:0007669"/>
    <property type="project" value="UniProtKB-KW"/>
</dbReference>
<keyword evidence="10" id="KW-1185">Reference proteome</keyword>
<organism evidence="9 10">
    <name type="scientific">Streptomyces dangxiongensis</name>
    <dbReference type="NCBI Taxonomy" id="1442032"/>
    <lineage>
        <taxon>Bacteria</taxon>
        <taxon>Bacillati</taxon>
        <taxon>Actinomycetota</taxon>
        <taxon>Actinomycetes</taxon>
        <taxon>Kitasatosporales</taxon>
        <taxon>Streptomycetaceae</taxon>
        <taxon>Streptomyces</taxon>
    </lineage>
</organism>
<feature type="compositionally biased region" description="Basic and acidic residues" evidence="7">
    <location>
        <begin position="35"/>
        <end position="52"/>
    </location>
</feature>
<evidence type="ECO:0000256" key="4">
    <source>
        <dbReference type="ARBA" id="ARBA00023125"/>
    </source>
</evidence>
<protein>
    <submittedName>
        <fullName evidence="9">Transcriptional regulator</fullName>
    </submittedName>
</protein>
<keyword evidence="3" id="KW-0805">Transcription regulation</keyword>
<feature type="region of interest" description="Disordered" evidence="7">
    <location>
        <begin position="671"/>
        <end position="758"/>
    </location>
</feature>
<dbReference type="SMART" id="SM00382">
    <property type="entry name" value="AAA"/>
    <property type="match status" value="1"/>
</dbReference>
<dbReference type="Pfam" id="PF13424">
    <property type="entry name" value="TPR_12"/>
    <property type="match status" value="1"/>
</dbReference>
<dbReference type="InterPro" id="IPR036388">
    <property type="entry name" value="WH-like_DNA-bd_sf"/>
</dbReference>
<dbReference type="InterPro" id="IPR019734">
    <property type="entry name" value="TPR_rpt"/>
</dbReference>
<dbReference type="InterPro" id="IPR027417">
    <property type="entry name" value="P-loop_NTPase"/>
</dbReference>
<dbReference type="EMBL" id="CP033073">
    <property type="protein sequence ID" value="AYN40123.1"/>
    <property type="molecule type" value="Genomic_DNA"/>
</dbReference>
<feature type="compositionally biased region" description="Gly residues" evidence="7">
    <location>
        <begin position="293"/>
        <end position="303"/>
    </location>
</feature>
<dbReference type="InterPro" id="IPR041664">
    <property type="entry name" value="AAA_16"/>
</dbReference>
<feature type="compositionally biased region" description="Low complexity" evidence="7">
    <location>
        <begin position="674"/>
        <end position="689"/>
    </location>
</feature>
<evidence type="ECO:0000256" key="2">
    <source>
        <dbReference type="ARBA" id="ARBA00023012"/>
    </source>
</evidence>
<feature type="compositionally biased region" description="Basic and acidic residues" evidence="7">
    <location>
        <begin position="278"/>
        <end position="292"/>
    </location>
</feature>
<feature type="compositionally biased region" description="Low complexity" evidence="7">
    <location>
        <begin position="709"/>
        <end position="726"/>
    </location>
</feature>
<dbReference type="PANTHER" id="PTHR35807:SF1">
    <property type="entry name" value="TRANSCRIPTIONAL REGULATOR REDD"/>
    <property type="match status" value="1"/>
</dbReference>
<feature type="domain" description="OmpR/PhoB-type" evidence="8">
    <location>
        <begin position="30"/>
        <end position="127"/>
    </location>
</feature>
<dbReference type="PANTHER" id="PTHR35807">
    <property type="entry name" value="TRANSCRIPTIONAL REGULATOR REDD-RELATED"/>
    <property type="match status" value="1"/>
</dbReference>
<gene>
    <name evidence="9" type="ORF">D9753_15740</name>
</gene>
<dbReference type="PROSITE" id="PS51755">
    <property type="entry name" value="OMPR_PHOB"/>
    <property type="match status" value="1"/>
</dbReference>
<feature type="region of interest" description="Disordered" evidence="7">
    <location>
        <begin position="19"/>
        <end position="52"/>
    </location>
</feature>
<evidence type="ECO:0000313" key="10">
    <source>
        <dbReference type="Proteomes" id="UP000268329"/>
    </source>
</evidence>